<evidence type="ECO:0000259" key="12">
    <source>
        <dbReference type="Pfam" id="PF17763"/>
    </source>
</evidence>
<evidence type="ECO:0000256" key="4">
    <source>
        <dbReference type="ARBA" id="ARBA00023043"/>
    </source>
</evidence>
<dbReference type="PANTHER" id="PTHR11707">
    <property type="entry name" value="L-ASPARAGINASE"/>
    <property type="match status" value="1"/>
</dbReference>
<dbReference type="InterPro" id="IPR041725">
    <property type="entry name" value="L-asparaginase_I"/>
</dbReference>
<keyword evidence="14" id="KW-1185">Reference proteome</keyword>
<dbReference type="SFLD" id="SFLDS00057">
    <property type="entry name" value="Glutaminase/Asparaginase"/>
    <property type="match status" value="1"/>
</dbReference>
<evidence type="ECO:0000256" key="2">
    <source>
        <dbReference type="ARBA" id="ARBA00022737"/>
    </source>
</evidence>
<dbReference type="Gene3D" id="1.25.40.20">
    <property type="entry name" value="Ankyrin repeat-containing domain"/>
    <property type="match status" value="2"/>
</dbReference>
<dbReference type="EMBL" id="OU963867">
    <property type="protein sequence ID" value="CAH0391760.1"/>
    <property type="molecule type" value="Genomic_DNA"/>
</dbReference>
<dbReference type="InterPro" id="IPR006033">
    <property type="entry name" value="AsnA_fam"/>
</dbReference>
<dbReference type="PANTHER" id="PTHR11707:SF28">
    <property type="entry name" value="60 KDA LYSOPHOSPHOLIPASE"/>
    <property type="match status" value="1"/>
</dbReference>
<dbReference type="EC" id="3.5.1.1" evidence="1"/>
<feature type="binding site" evidence="7">
    <location>
        <begin position="133"/>
        <end position="134"/>
    </location>
    <ligand>
        <name>substrate</name>
    </ligand>
</feature>
<feature type="binding site" evidence="7">
    <location>
        <position position="102"/>
    </location>
    <ligand>
        <name>substrate</name>
    </ligand>
</feature>
<dbReference type="PROSITE" id="PS50297">
    <property type="entry name" value="ANK_REP_REGION"/>
    <property type="match status" value="2"/>
</dbReference>
<dbReference type="FunFam" id="3.40.50.40:FF:000001">
    <property type="entry name" value="L-asparaginase 1"/>
    <property type="match status" value="1"/>
</dbReference>
<dbReference type="InterPro" id="IPR027475">
    <property type="entry name" value="Asparaginase/glutaminase_AS2"/>
</dbReference>
<dbReference type="InterPro" id="IPR002110">
    <property type="entry name" value="Ankyrin_rpt"/>
</dbReference>
<reference evidence="13" key="1">
    <citation type="submission" date="2021-12" db="EMBL/GenBank/DDBJ databases">
        <authorList>
            <person name="King R."/>
        </authorList>
    </citation>
    <scope>NUCLEOTIDE SEQUENCE</scope>
</reference>
<dbReference type="AlphaFoldDB" id="A0A9P0AH62"/>
<feature type="repeat" description="ANK" evidence="8">
    <location>
        <begin position="440"/>
        <end position="472"/>
    </location>
</feature>
<proteinExistence type="inferred from homology"/>
<feature type="domain" description="L-asparaginase N-terminal" evidence="11">
    <location>
        <begin position="23"/>
        <end position="234"/>
    </location>
</feature>
<feature type="active site" evidence="10">
    <location>
        <position position="133"/>
    </location>
</feature>
<accession>A0A9P0AH62</accession>
<evidence type="ECO:0000256" key="10">
    <source>
        <dbReference type="PROSITE-ProRule" id="PRU10100"/>
    </source>
</evidence>
<dbReference type="Pfam" id="PF12796">
    <property type="entry name" value="Ank_2"/>
    <property type="match status" value="2"/>
</dbReference>
<evidence type="ECO:0000256" key="7">
    <source>
        <dbReference type="PIRSR" id="PIRSR001220-2"/>
    </source>
</evidence>
<dbReference type="InterPro" id="IPR036770">
    <property type="entry name" value="Ankyrin_rpt-contain_sf"/>
</dbReference>
<dbReference type="CDD" id="cd08963">
    <property type="entry name" value="L-asparaginase_I"/>
    <property type="match status" value="1"/>
</dbReference>
<dbReference type="SMART" id="SM00870">
    <property type="entry name" value="Asparaginase"/>
    <property type="match status" value="1"/>
</dbReference>
<dbReference type="InterPro" id="IPR020827">
    <property type="entry name" value="Asparaginase/glutaminase_AS1"/>
</dbReference>
<feature type="active site" evidence="9">
    <location>
        <position position="31"/>
    </location>
</feature>
<keyword evidence="3" id="KW-0378">Hydrolase</keyword>
<comment type="similarity">
    <text evidence="5">In the N-terminal section; belongs to the asparaginase 1 family.</text>
</comment>
<evidence type="ECO:0000313" key="13">
    <source>
        <dbReference type="EMBL" id="CAH0391760.1"/>
    </source>
</evidence>
<dbReference type="GO" id="GO:0006528">
    <property type="term" value="P:asparagine metabolic process"/>
    <property type="evidence" value="ECO:0007669"/>
    <property type="project" value="UniProtKB-ARBA"/>
</dbReference>
<evidence type="ECO:0000256" key="6">
    <source>
        <dbReference type="PIRSR" id="PIRSR001220-1"/>
    </source>
</evidence>
<dbReference type="Gene3D" id="3.40.50.40">
    <property type="match status" value="1"/>
</dbReference>
<evidence type="ECO:0000259" key="11">
    <source>
        <dbReference type="Pfam" id="PF00710"/>
    </source>
</evidence>
<dbReference type="PROSITE" id="PS50088">
    <property type="entry name" value="ANK_REPEAT"/>
    <property type="match status" value="2"/>
</dbReference>
<feature type="active site" description="O-isoaspartyl threonine intermediate" evidence="6">
    <location>
        <position position="31"/>
    </location>
</feature>
<keyword evidence="4 8" id="KW-0040">ANK repeat</keyword>
<protein>
    <recommendedName>
        <fullName evidence="1">asparaginase</fullName>
        <ecNumber evidence="1">3.5.1.1</ecNumber>
    </recommendedName>
</protein>
<feature type="repeat" description="ANK" evidence="8">
    <location>
        <begin position="539"/>
        <end position="571"/>
    </location>
</feature>
<organism evidence="13 14">
    <name type="scientific">Bemisia tabaci</name>
    <name type="common">Sweetpotato whitefly</name>
    <name type="synonym">Aleurodes tabaci</name>
    <dbReference type="NCBI Taxonomy" id="7038"/>
    <lineage>
        <taxon>Eukaryota</taxon>
        <taxon>Metazoa</taxon>
        <taxon>Ecdysozoa</taxon>
        <taxon>Arthropoda</taxon>
        <taxon>Hexapoda</taxon>
        <taxon>Insecta</taxon>
        <taxon>Pterygota</taxon>
        <taxon>Neoptera</taxon>
        <taxon>Paraneoptera</taxon>
        <taxon>Hemiptera</taxon>
        <taxon>Sternorrhyncha</taxon>
        <taxon>Aleyrodoidea</taxon>
        <taxon>Aleyrodidae</taxon>
        <taxon>Aleyrodinae</taxon>
        <taxon>Bemisia</taxon>
    </lineage>
</organism>
<evidence type="ECO:0000256" key="9">
    <source>
        <dbReference type="PROSITE-ProRule" id="PRU10099"/>
    </source>
</evidence>
<evidence type="ECO:0000313" key="14">
    <source>
        <dbReference type="Proteomes" id="UP001152759"/>
    </source>
</evidence>
<dbReference type="Pfam" id="PF17763">
    <property type="entry name" value="Asparaginase_C"/>
    <property type="match status" value="1"/>
</dbReference>
<dbReference type="Proteomes" id="UP001152759">
    <property type="component" value="Chromosome 6"/>
</dbReference>
<dbReference type="InterPro" id="IPR036152">
    <property type="entry name" value="Asp/glu_Ase-like_sf"/>
</dbReference>
<dbReference type="SUPFAM" id="SSF53774">
    <property type="entry name" value="Glutaminase/Asparaginase"/>
    <property type="match status" value="1"/>
</dbReference>
<dbReference type="PIRSF" id="PIRSF500176">
    <property type="entry name" value="L_ASNase"/>
    <property type="match status" value="1"/>
</dbReference>
<dbReference type="Pfam" id="PF00710">
    <property type="entry name" value="Asparaginase"/>
    <property type="match status" value="1"/>
</dbReference>
<dbReference type="PROSITE" id="PS51732">
    <property type="entry name" value="ASN_GLN_ASE_3"/>
    <property type="match status" value="1"/>
</dbReference>
<dbReference type="PROSITE" id="PS00917">
    <property type="entry name" value="ASN_GLN_ASE_2"/>
    <property type="match status" value="1"/>
</dbReference>
<dbReference type="PIRSF" id="PIRSF001220">
    <property type="entry name" value="L-ASNase_gatD"/>
    <property type="match status" value="1"/>
</dbReference>
<keyword evidence="2" id="KW-0677">Repeat</keyword>
<evidence type="ECO:0000256" key="1">
    <source>
        <dbReference type="ARBA" id="ARBA00012920"/>
    </source>
</evidence>
<sequence length="601" mass="66860">MSNDITKCYQPVLNNLISPERTVLVLYTGGTIGMLRNEDGALAPVRGALTKKIRLQPQLHDAEFAKKKLGKYAEKGPCVLPCVENERRVFYTIYEYDPILDSSNMGMENWVQIANDIQTSYESFDGFVILHGTDTLSYTASALSFMLENLGKPVIVTGSQMPIFELRSDGSDNFASAVLLAGNYDIPEVTVFFHNRLYRGNRTLKTSTGSFDAFHSPNFPPIAEVGISLEVDYRSIYRSCTMDKLHVHSVLNENVGILRIFPNITTKTVNSFMQPPMEGVVLQTFGSGNFPTNRKDLLQCIQDATNRGIIIVNCSQCLTGRVTDLYETGKSLYDAGIISGLDMTPEAALTKLAYVLSHPEWDLPTRRLMMSRNLRGELRGSPPPNEHPMDVVASVASSFGIKTSRDLAQLVLLSIVKQGDISRLKELKDFGADLSSTNVDNRTPLHIAAAEGNLNLVIYLLENGSNVHIKDRHDRTPLLEAIENDYHEIIKVLCKSGAHLKKPYFNISEKLCSAASFNDSKRLESYRLAGADLNQKNISGRTVAHVAALHGNEEIINYLLRQKVDFSEKDLLGFTPLDIAQKMEHTHIVELLTKTKMANGR</sequence>
<dbReference type="InterPro" id="IPR027473">
    <property type="entry name" value="L-asparaginase_C"/>
</dbReference>
<evidence type="ECO:0000256" key="8">
    <source>
        <dbReference type="PROSITE-ProRule" id="PRU00023"/>
    </source>
</evidence>
<feature type="domain" description="Asparaginase/glutaminase C-terminal" evidence="12">
    <location>
        <begin position="254"/>
        <end position="360"/>
    </location>
</feature>
<dbReference type="SUPFAM" id="SSF48403">
    <property type="entry name" value="Ankyrin repeat"/>
    <property type="match status" value="1"/>
</dbReference>
<dbReference type="InterPro" id="IPR006034">
    <property type="entry name" value="Asparaginase/glutaminase-like"/>
</dbReference>
<evidence type="ECO:0000256" key="3">
    <source>
        <dbReference type="ARBA" id="ARBA00022801"/>
    </source>
</evidence>
<dbReference type="InterPro" id="IPR027474">
    <property type="entry name" value="L-asparaginase_N"/>
</dbReference>
<dbReference type="Gene3D" id="3.40.50.1170">
    <property type="entry name" value="L-asparaginase, N-terminal domain"/>
    <property type="match status" value="1"/>
</dbReference>
<dbReference type="InterPro" id="IPR037152">
    <property type="entry name" value="L-asparaginase_N_sf"/>
</dbReference>
<dbReference type="InterPro" id="IPR040919">
    <property type="entry name" value="Asparaginase_C"/>
</dbReference>
<dbReference type="SMART" id="SM00248">
    <property type="entry name" value="ANK"/>
    <property type="match status" value="3"/>
</dbReference>
<name>A0A9P0AH62_BEMTA</name>
<gene>
    <name evidence="13" type="ORF">BEMITA_LOCUS10348</name>
</gene>
<dbReference type="GO" id="GO:0004067">
    <property type="term" value="F:asparaginase activity"/>
    <property type="evidence" value="ECO:0007669"/>
    <property type="project" value="UniProtKB-UniRule"/>
</dbReference>
<dbReference type="PROSITE" id="PS00144">
    <property type="entry name" value="ASN_GLN_ASE_1"/>
    <property type="match status" value="1"/>
</dbReference>
<dbReference type="PRINTS" id="PR00139">
    <property type="entry name" value="ASNGLNASE"/>
</dbReference>
<dbReference type="NCBIfam" id="TIGR00519">
    <property type="entry name" value="asnASE_I"/>
    <property type="match status" value="1"/>
</dbReference>
<dbReference type="FunFam" id="3.40.50.1170:FF:000003">
    <property type="entry name" value="60 kDa lysophospholipase"/>
    <property type="match status" value="1"/>
</dbReference>
<evidence type="ECO:0000256" key="5">
    <source>
        <dbReference type="ARBA" id="ARBA00061199"/>
    </source>
</evidence>